<keyword evidence="4" id="KW-1185">Reference proteome</keyword>
<reference evidence="3" key="1">
    <citation type="submission" date="2023-10" db="EMBL/GenBank/DDBJ databases">
        <authorList>
            <person name="Chen Y."/>
            <person name="Shah S."/>
            <person name="Dougan E. K."/>
            <person name="Thang M."/>
            <person name="Chan C."/>
        </authorList>
    </citation>
    <scope>NUCLEOTIDE SEQUENCE [LARGE SCALE GENOMIC DNA]</scope>
</reference>
<keyword evidence="2" id="KW-1133">Transmembrane helix</keyword>
<accession>A0ABN9STM4</accession>
<feature type="compositionally biased region" description="Low complexity" evidence="1">
    <location>
        <begin position="1081"/>
        <end position="1094"/>
    </location>
</feature>
<keyword evidence="2" id="KW-0812">Transmembrane</keyword>
<evidence type="ECO:0000313" key="3">
    <source>
        <dbReference type="EMBL" id="CAK0835826.1"/>
    </source>
</evidence>
<feature type="non-terminal residue" evidence="3">
    <location>
        <position position="1"/>
    </location>
</feature>
<dbReference type="EMBL" id="CAUYUJ010013224">
    <property type="protein sequence ID" value="CAK0835826.1"/>
    <property type="molecule type" value="Genomic_DNA"/>
</dbReference>
<dbReference type="InterPro" id="IPR011010">
    <property type="entry name" value="DNA_brk_join_enz"/>
</dbReference>
<evidence type="ECO:0000256" key="2">
    <source>
        <dbReference type="SAM" id="Phobius"/>
    </source>
</evidence>
<keyword evidence="2" id="KW-0472">Membrane</keyword>
<proteinExistence type="predicted"/>
<organism evidence="3 4">
    <name type="scientific">Prorocentrum cordatum</name>
    <dbReference type="NCBI Taxonomy" id="2364126"/>
    <lineage>
        <taxon>Eukaryota</taxon>
        <taxon>Sar</taxon>
        <taxon>Alveolata</taxon>
        <taxon>Dinophyceae</taxon>
        <taxon>Prorocentrales</taxon>
        <taxon>Prorocentraceae</taxon>
        <taxon>Prorocentrum</taxon>
    </lineage>
</organism>
<comment type="caution">
    <text evidence="3">The sequence shown here is derived from an EMBL/GenBank/DDBJ whole genome shotgun (WGS) entry which is preliminary data.</text>
</comment>
<evidence type="ECO:0000256" key="1">
    <source>
        <dbReference type="SAM" id="MobiDB-lite"/>
    </source>
</evidence>
<name>A0ABN9STM4_9DINO</name>
<feature type="region of interest" description="Disordered" evidence="1">
    <location>
        <begin position="1049"/>
        <end position="1100"/>
    </location>
</feature>
<feature type="transmembrane region" description="Helical" evidence="2">
    <location>
        <begin position="984"/>
        <end position="1005"/>
    </location>
</feature>
<feature type="transmembrane region" description="Helical" evidence="2">
    <location>
        <begin position="780"/>
        <end position="799"/>
    </location>
</feature>
<feature type="non-terminal residue" evidence="3">
    <location>
        <position position="1399"/>
    </location>
</feature>
<dbReference type="SUPFAM" id="SSF56349">
    <property type="entry name" value="DNA breaking-rejoining enzymes"/>
    <property type="match status" value="1"/>
</dbReference>
<gene>
    <name evidence="3" type="ORF">PCOR1329_LOCUS32515</name>
</gene>
<protein>
    <recommendedName>
        <fullName evidence="5">RNA-directed RNA polymerase</fullName>
    </recommendedName>
</protein>
<sequence length="1399" mass="152466">VVIAPPDGDVYPEDTFELNCKPCCQGSIPPSIPANALLYRFAPLGQLHTPAEWRQIFEDGIATAQMERANRGIADAAADAESGAVRDRVALHGWTAHAGLPGGPPAAVAGAGDGAVVPMAAGPPGLGAAGSAHRQWIVVANDGQPGAPAVGADWSEDASAVIVGNFALVKLGTSTLVLESIDVGSKQLKLVAMRGELEQAVAAASGGGAGPQAGAAAASAGAQLKATDARVLPVLYDQMGQRFRFFVDAVGLLEEPRFTDFPIQGPRTSFWLCRFIRDQGQVPRTRTEKWMRDAHVPDNDRVKHEHSSLMEILEYALTHDQLDVSSLASFEILVRRVQLLEEAYTSNPKAPRFEGSEHYQGLGRGVAAAAPKLTSRVAGQLQGEAQIRKGRRKGHQPVEAVFGDLGAFTAVGAAIKDLGEILFEAWRMVASVTYCRCQGVDIYQVLPADASHKLKRFRDTILLSGEEYALRIKSEGLPNLYFDPVLEAQPAKWEGFCRDLRGRGLVRWTRTYKERVCLFFVRKKSGDLRFICDARRSNVRFDIPDSIQLATGDSLSRLESSSEQAIYSASFDIEDYFHELRIDEELSQYFALPAVRASAVGAESINGIKVDTHELIYPEVMRRAGLPPPRFLRDGAPPPSLGGGPVHMAYVDNFGAIGCDKAEVEAMRRQALEGAKKAGFHVHEIERVSTSLDIIGVHLDGERKVVTLSAARSWRIYAGLRALARRGRCTGREMRAILGHLCFAFLLRRPCPSCIAAASAFAESAGNDCKSLWRSVKREFLIAAAILPLVYAGIAAGWLDQVVATDASTTGLGVCVAQWTTHAIQLAGVHDERWRFKKDPQRKRREVALAGYDVAEPPVDRGGNLTVDSDEGAWLAVGDFPDVEPAAVKEAKWAVVAKRPCGSHEGAIHVKEARGAKLGLKHVVRCGRWRHRKVLMLVDNMGLVLALQKGRCRDPALLGQLRQMAALQLATGLRAQFRWTPSEWLMLALHGVLLLGLFILMPRAVTRAPGVVRRRPAGVTARNVAPRIETSPAMHLVSLETRLREQQPLVDAGSGPSEQATLPRPLAMPAERPGGSRRSRFTTSTRQAAARRSASGGGLSHLESIAARPVQVEDYHKRIEEFYRFVRRQGLGTCTLDSLEAALLDWAGDAFLEGRKKHDGEKLKAAVLHYYPNLKRPNTKPLARVERYLKAWGRRRPALGRLPPPCPAICGLAAGLHLLDHTDMAVAVLVALSAYLRPGEPRGLRVRDVAPPALGYGAECQKWSLILGPSDGQGDPTKTGVHDDNVTMDHENLQFLGHFFELHRRGKAPDEPLWSFTQAGLGAMIANALKVCNLEGLGIAPYCLRRAGPSWDVIAGRRSQLEVQRRGRWASISSLIRYEKSSKVNSMLVNLDDSAQENL</sequence>
<evidence type="ECO:0000313" key="4">
    <source>
        <dbReference type="Proteomes" id="UP001189429"/>
    </source>
</evidence>
<dbReference type="Proteomes" id="UP001189429">
    <property type="component" value="Unassembled WGS sequence"/>
</dbReference>
<evidence type="ECO:0008006" key="5">
    <source>
        <dbReference type="Google" id="ProtNLM"/>
    </source>
</evidence>